<proteinExistence type="predicted"/>
<dbReference type="OrthoDB" id="9816036at2"/>
<dbReference type="SMART" id="SM00901">
    <property type="entry name" value="FRG"/>
    <property type="match status" value="1"/>
</dbReference>
<evidence type="ECO:0000259" key="1">
    <source>
        <dbReference type="SMART" id="SM00901"/>
    </source>
</evidence>
<dbReference type="AlphaFoldDB" id="C8NAF8"/>
<protein>
    <submittedName>
        <fullName evidence="2">FRG domain protein</fullName>
    </submittedName>
</protein>
<evidence type="ECO:0000313" key="3">
    <source>
        <dbReference type="Proteomes" id="UP000004870"/>
    </source>
</evidence>
<evidence type="ECO:0000313" key="2">
    <source>
        <dbReference type="EMBL" id="EEV88399.1"/>
    </source>
</evidence>
<dbReference type="Proteomes" id="UP000004870">
    <property type="component" value="Unassembled WGS sequence"/>
</dbReference>
<accession>C8NAF8</accession>
<sequence length="355" mass="40773">MTDKKQNEVSENKEIPHEINSVSDLSQILQTLGEPKEGHTRFFRGHGDEGWQMLPSIYRETYLIENEDKIIKDALTYCPDDFLPSDTLFEKLVKLQHYGYSTRLLDLTTNALVALYFSAWNKQHYDKDGELIILDIPDEQIKYGDSDTISILSAISLQSYLFNYSQLQEKSEKNAKGIVDRKTLLSIKEFLNLEDLHKALLENKPEVGTLLSHYMNGMEVHYEDEFISIFNAEKEIISLLHTIRTDKPHFRPVINPSDFNRVLCVRAKLNNARISRQQGCFLLFGIKDNKTEAAAIPAEWQPSALSSQKILVKAESKAAIMKELKSFGISKRTLFPELEAQATEIMNHYKPKKTK</sequence>
<keyword evidence="3" id="KW-1185">Reference proteome</keyword>
<organism evidence="2 3">
    <name type="scientific">Cardiobacterium hominis (strain ATCC 15826 / DSM 8339 / NCTC 10426 / 6573)</name>
    <dbReference type="NCBI Taxonomy" id="638300"/>
    <lineage>
        <taxon>Bacteria</taxon>
        <taxon>Pseudomonadati</taxon>
        <taxon>Pseudomonadota</taxon>
        <taxon>Gammaproteobacteria</taxon>
        <taxon>Cardiobacteriales</taxon>
        <taxon>Cardiobacteriaceae</taxon>
        <taxon>Cardiobacterium</taxon>
    </lineage>
</organism>
<feature type="domain" description="FRG" evidence="1">
    <location>
        <begin position="37"/>
        <end position="132"/>
    </location>
</feature>
<name>C8NAF8_CARH6</name>
<reference evidence="2 3" key="1">
    <citation type="submission" date="2009-08" db="EMBL/GenBank/DDBJ databases">
        <authorList>
            <person name="Qin X."/>
            <person name="Bachman B."/>
            <person name="Battles P."/>
            <person name="Bell A."/>
            <person name="Bess C."/>
            <person name="Bickham C."/>
            <person name="Chaboub L."/>
            <person name="Chen D."/>
            <person name="Coyle M."/>
            <person name="Deiros D.R."/>
            <person name="Dinh H."/>
            <person name="Forbes L."/>
            <person name="Fowler G."/>
            <person name="Francisco L."/>
            <person name="Fu Q."/>
            <person name="Gubbala S."/>
            <person name="Hale W."/>
            <person name="Han Y."/>
            <person name="Hemphill L."/>
            <person name="Highlander S.K."/>
            <person name="Hirani K."/>
            <person name="Hogues M."/>
            <person name="Jackson L."/>
            <person name="Jakkamsetti A."/>
            <person name="Javaid M."/>
            <person name="Jiang H."/>
            <person name="Korchina V."/>
            <person name="Kovar C."/>
            <person name="Lara F."/>
            <person name="Lee S."/>
            <person name="Mata R."/>
            <person name="Mathew T."/>
            <person name="Moen C."/>
            <person name="Morales K."/>
            <person name="Munidasa M."/>
            <person name="Nazareth L."/>
            <person name="Ngo R."/>
            <person name="Nguyen L."/>
            <person name="Okwuonu G."/>
            <person name="Ongeri F."/>
            <person name="Patil S."/>
            <person name="Petrosino J."/>
            <person name="Pham C."/>
            <person name="Pham P."/>
            <person name="Pu L.-L."/>
            <person name="Puazo M."/>
            <person name="Raj R."/>
            <person name="Reid J."/>
            <person name="Rouhana J."/>
            <person name="Saada N."/>
            <person name="Shang Y."/>
            <person name="Simmons D."/>
            <person name="Thornton R."/>
            <person name="Warren J."/>
            <person name="Weissenberger G."/>
            <person name="Zhang J."/>
            <person name="Zhang L."/>
            <person name="Zhou C."/>
            <person name="Zhu D."/>
            <person name="Muzny D."/>
            <person name="Worley K."/>
            <person name="Gibbs R."/>
        </authorList>
    </citation>
    <scope>NUCLEOTIDE SEQUENCE [LARGE SCALE GENOMIC DNA]</scope>
    <source>
        <strain evidence="3">ATCC 15826 / DSM 8339 / NCTC 10426 / 6573</strain>
    </source>
</reference>
<gene>
    <name evidence="2" type="ORF">HMPREF0198_1486</name>
</gene>
<dbReference type="RefSeq" id="WP_004142900.1">
    <property type="nucleotide sequence ID" value="NZ_GG694028.1"/>
</dbReference>
<dbReference type="InterPro" id="IPR014966">
    <property type="entry name" value="FRG-dom"/>
</dbReference>
<dbReference type="EMBL" id="ACKY01000074">
    <property type="protein sequence ID" value="EEV88399.1"/>
    <property type="molecule type" value="Genomic_DNA"/>
</dbReference>
<dbReference type="GeneID" id="84788398"/>
<comment type="caution">
    <text evidence="2">The sequence shown here is derived from an EMBL/GenBank/DDBJ whole genome shotgun (WGS) entry which is preliminary data.</text>
</comment>
<dbReference type="HOGENOM" id="CLU_050026_2_1_6"/>
<dbReference type="Pfam" id="PF08867">
    <property type="entry name" value="FRG"/>
    <property type="match status" value="1"/>
</dbReference>